<evidence type="ECO:0000256" key="1">
    <source>
        <dbReference type="SAM" id="Phobius"/>
    </source>
</evidence>
<feature type="transmembrane region" description="Helical" evidence="1">
    <location>
        <begin position="12"/>
        <end position="33"/>
    </location>
</feature>
<keyword evidence="1" id="KW-1133">Transmembrane helix</keyword>
<protein>
    <submittedName>
        <fullName evidence="2">Uncharacterized protein</fullName>
    </submittedName>
</protein>
<proteinExistence type="predicted"/>
<sequence>MVFIRVIKDKTFSSLCLSFSLSIRFLVLCHFSLYCESHRRFDYLFIRVTLTSPFLHPSPIFPFLSLSSSNTFTISSSVYSVYSSPSLTLSSFFTFFSTVSLSCPLISH</sequence>
<organism evidence="2">
    <name type="scientific">Cacopsylla melanoneura</name>
    <dbReference type="NCBI Taxonomy" id="428564"/>
    <lineage>
        <taxon>Eukaryota</taxon>
        <taxon>Metazoa</taxon>
        <taxon>Ecdysozoa</taxon>
        <taxon>Arthropoda</taxon>
        <taxon>Hexapoda</taxon>
        <taxon>Insecta</taxon>
        <taxon>Pterygota</taxon>
        <taxon>Neoptera</taxon>
        <taxon>Paraneoptera</taxon>
        <taxon>Hemiptera</taxon>
        <taxon>Sternorrhyncha</taxon>
        <taxon>Psylloidea</taxon>
        <taxon>Psyllidae</taxon>
        <taxon>Psyllinae</taxon>
        <taxon>Cacopsylla</taxon>
    </lineage>
</organism>
<name>A0A8D9BWE1_9HEMI</name>
<accession>A0A8D9BWE1</accession>
<feature type="transmembrane region" description="Helical" evidence="1">
    <location>
        <begin position="86"/>
        <end position="106"/>
    </location>
</feature>
<feature type="transmembrane region" description="Helical" evidence="1">
    <location>
        <begin position="45"/>
        <end position="66"/>
    </location>
</feature>
<dbReference type="AlphaFoldDB" id="A0A8D9BWE1"/>
<keyword evidence="1" id="KW-0472">Membrane</keyword>
<dbReference type="EMBL" id="HBUF01682816">
    <property type="protein sequence ID" value="CAG6792693.1"/>
    <property type="molecule type" value="Transcribed_RNA"/>
</dbReference>
<keyword evidence="1" id="KW-0812">Transmembrane</keyword>
<evidence type="ECO:0000313" key="2">
    <source>
        <dbReference type="EMBL" id="CAG6792693.1"/>
    </source>
</evidence>
<reference evidence="2" key="1">
    <citation type="submission" date="2021-05" db="EMBL/GenBank/DDBJ databases">
        <authorList>
            <person name="Alioto T."/>
            <person name="Alioto T."/>
            <person name="Gomez Garrido J."/>
        </authorList>
    </citation>
    <scope>NUCLEOTIDE SEQUENCE</scope>
</reference>